<dbReference type="PANTHER" id="PTHR37984">
    <property type="entry name" value="PROTEIN CBG26694"/>
    <property type="match status" value="1"/>
</dbReference>
<keyword evidence="3" id="KW-0548">Nucleotidyltransferase</keyword>
<feature type="domain" description="Reverse transcriptase" evidence="10">
    <location>
        <begin position="209"/>
        <end position="322"/>
    </location>
</feature>
<dbReference type="EMBL" id="KL367557">
    <property type="protein sequence ID" value="KFD64303.1"/>
    <property type="molecule type" value="Genomic_DNA"/>
</dbReference>
<keyword evidence="1" id="KW-0645">Protease</keyword>
<dbReference type="GO" id="GO:0006508">
    <property type="term" value="P:proteolysis"/>
    <property type="evidence" value="ECO:0007669"/>
    <property type="project" value="UniProtKB-KW"/>
</dbReference>
<keyword evidence="6" id="KW-0255">Endonuclease</keyword>
<dbReference type="AlphaFoldDB" id="A0A085N4A7"/>
<evidence type="ECO:0000259" key="11">
    <source>
        <dbReference type="Pfam" id="PF17919"/>
    </source>
</evidence>
<keyword evidence="7" id="KW-0378">Hydrolase</keyword>
<keyword evidence="4" id="KW-0540">Nuclease</keyword>
<dbReference type="Proteomes" id="UP000030758">
    <property type="component" value="Unassembled WGS sequence"/>
</dbReference>
<proteinExistence type="predicted"/>
<dbReference type="InterPro" id="IPR041577">
    <property type="entry name" value="RT_RNaseH_2"/>
</dbReference>
<evidence type="ECO:0008006" key="14">
    <source>
        <dbReference type="Google" id="ProtNLM"/>
    </source>
</evidence>
<accession>A0A085N4A7</accession>
<dbReference type="InterPro" id="IPR000477">
    <property type="entry name" value="RT_dom"/>
</dbReference>
<dbReference type="SUPFAM" id="SSF56672">
    <property type="entry name" value="DNA/RNA polymerases"/>
    <property type="match status" value="1"/>
</dbReference>
<protein>
    <recommendedName>
        <fullName evidence="14">Reverse transcriptase domain-containing protein</fullName>
    </recommendedName>
</protein>
<keyword evidence="2" id="KW-0808">Transferase</keyword>
<evidence type="ECO:0000259" key="12">
    <source>
        <dbReference type="Pfam" id="PF22936"/>
    </source>
</evidence>
<keyword evidence="9" id="KW-0511">Multifunctional enzyme</keyword>
<evidence type="ECO:0000256" key="3">
    <source>
        <dbReference type="ARBA" id="ARBA00022695"/>
    </source>
</evidence>
<dbReference type="FunFam" id="3.30.70.270:FF:000003">
    <property type="entry name" value="Transposon Ty3-G Gag-Pol polyprotein"/>
    <property type="match status" value="1"/>
</dbReference>
<dbReference type="GO" id="GO:0004519">
    <property type="term" value="F:endonuclease activity"/>
    <property type="evidence" value="ECO:0007669"/>
    <property type="project" value="UniProtKB-KW"/>
</dbReference>
<gene>
    <name evidence="13" type="ORF">M514_23471</name>
</gene>
<dbReference type="PANTHER" id="PTHR37984:SF5">
    <property type="entry name" value="PROTEIN NYNRIN-LIKE"/>
    <property type="match status" value="1"/>
</dbReference>
<dbReference type="Gene3D" id="3.10.10.10">
    <property type="entry name" value="HIV Type 1 Reverse Transcriptase, subunit A, domain 1"/>
    <property type="match status" value="1"/>
</dbReference>
<evidence type="ECO:0000256" key="6">
    <source>
        <dbReference type="ARBA" id="ARBA00022759"/>
    </source>
</evidence>
<dbReference type="FunFam" id="3.10.10.10:FF:000007">
    <property type="entry name" value="Retrovirus-related Pol polyprotein from transposon 17.6-like Protein"/>
    <property type="match status" value="1"/>
</dbReference>
<keyword evidence="8" id="KW-0695">RNA-directed DNA polymerase</keyword>
<dbReference type="Gene3D" id="3.30.70.270">
    <property type="match status" value="2"/>
</dbReference>
<evidence type="ECO:0000256" key="7">
    <source>
        <dbReference type="ARBA" id="ARBA00022801"/>
    </source>
</evidence>
<dbReference type="InterPro" id="IPR054722">
    <property type="entry name" value="PolX-like_BBD"/>
</dbReference>
<dbReference type="Pfam" id="PF00078">
    <property type="entry name" value="RVT_1"/>
    <property type="match status" value="1"/>
</dbReference>
<dbReference type="InterPro" id="IPR043128">
    <property type="entry name" value="Rev_trsase/Diguanyl_cyclase"/>
</dbReference>
<evidence type="ECO:0000313" key="13">
    <source>
        <dbReference type="EMBL" id="KFD64303.1"/>
    </source>
</evidence>
<dbReference type="Pfam" id="PF17919">
    <property type="entry name" value="RT_RNaseH_2"/>
    <property type="match status" value="1"/>
</dbReference>
<dbReference type="Pfam" id="PF22936">
    <property type="entry name" value="Pol_BBD"/>
    <property type="match status" value="1"/>
</dbReference>
<organism evidence="13">
    <name type="scientific">Trichuris suis</name>
    <name type="common">pig whipworm</name>
    <dbReference type="NCBI Taxonomy" id="68888"/>
    <lineage>
        <taxon>Eukaryota</taxon>
        <taxon>Metazoa</taxon>
        <taxon>Ecdysozoa</taxon>
        <taxon>Nematoda</taxon>
        <taxon>Enoplea</taxon>
        <taxon>Dorylaimia</taxon>
        <taxon>Trichinellida</taxon>
        <taxon>Trichuridae</taxon>
        <taxon>Trichuris</taxon>
    </lineage>
</organism>
<dbReference type="InterPro" id="IPR050951">
    <property type="entry name" value="Retrovirus_Pol_polyprotein"/>
</dbReference>
<evidence type="ECO:0000256" key="2">
    <source>
        <dbReference type="ARBA" id="ARBA00022679"/>
    </source>
</evidence>
<evidence type="ECO:0000256" key="5">
    <source>
        <dbReference type="ARBA" id="ARBA00022750"/>
    </source>
</evidence>
<dbReference type="GO" id="GO:0003964">
    <property type="term" value="F:RNA-directed DNA polymerase activity"/>
    <property type="evidence" value="ECO:0007669"/>
    <property type="project" value="UniProtKB-KW"/>
</dbReference>
<dbReference type="CDD" id="cd01647">
    <property type="entry name" value="RT_LTR"/>
    <property type="match status" value="1"/>
</dbReference>
<name>A0A085N4A7_9BILA</name>
<reference evidence="13" key="1">
    <citation type="journal article" date="2014" name="Nat. Genet.">
        <title>Genome and transcriptome of the porcine whipworm Trichuris suis.</title>
        <authorList>
            <person name="Jex A.R."/>
            <person name="Nejsum P."/>
            <person name="Schwarz E.M."/>
            <person name="Hu L."/>
            <person name="Young N.D."/>
            <person name="Hall R.S."/>
            <person name="Korhonen P.K."/>
            <person name="Liao S."/>
            <person name="Thamsborg S."/>
            <person name="Xia J."/>
            <person name="Xu P."/>
            <person name="Wang S."/>
            <person name="Scheerlinck J.P."/>
            <person name="Hofmann A."/>
            <person name="Sternberg P.W."/>
            <person name="Wang J."/>
            <person name="Gasser R.B."/>
        </authorList>
    </citation>
    <scope>NUCLEOTIDE SEQUENCE [LARGE SCALE GENOMIC DNA]</scope>
    <source>
        <strain evidence="13">DCEP-RM93F</strain>
    </source>
</reference>
<dbReference type="InterPro" id="IPR043502">
    <property type="entry name" value="DNA/RNA_pol_sf"/>
</dbReference>
<keyword evidence="5" id="KW-0064">Aspartyl protease</keyword>
<evidence type="ECO:0000256" key="9">
    <source>
        <dbReference type="ARBA" id="ARBA00023268"/>
    </source>
</evidence>
<evidence type="ECO:0000256" key="4">
    <source>
        <dbReference type="ARBA" id="ARBA00022722"/>
    </source>
</evidence>
<sequence>MFASCGVMLADTAEMWIIDSGATHHMCPDDQYFTKLDQSKAVNPQVRTADGPMTLAAGNGSVTVKLSRNKGLLEKFVARNTFLVPGIKRGVLSVRQMRGCHICDLQGNLLIEPSPLGRLYAATACPEHTKVETKVLQVADCNEICVDQWHERMILLSKERILQMARCKARKQTVTLRRLPEEQIVSSTISTQTITGCYERLNAITVSDSKIDLARAYFQIRMTKADQPKTAIITSFGLYAYTRMPFGLRIAAQTFQRMMDAVPRALPRVFAYIDDILVFSRSEREHQADLRAVFARLQQHGLTNRPEKCLLGQTQINFLDFRISKNGLRPLPDKIHDLLEFPRFLGMVNYYHRFLPKIASVLRPLHGLAEQPKGRFFWVGEHDTAFQEAKQRLASASTLAFPCAPAPIQVIADASETGVGAIIQQMQNNRWVPIAFHFKKLSSTQVSWSTRDKELFALYSAVCRFRYLPEQCFSSSASSAPLARVRERLRPPILINRFRAR</sequence>
<evidence type="ECO:0000259" key="10">
    <source>
        <dbReference type="Pfam" id="PF00078"/>
    </source>
</evidence>
<feature type="domain" description="Retrovirus-related Pol polyprotein from transposon TNT 1-94-like beta-barrel" evidence="12">
    <location>
        <begin position="16"/>
        <end position="98"/>
    </location>
</feature>
<evidence type="ECO:0000256" key="8">
    <source>
        <dbReference type="ARBA" id="ARBA00022918"/>
    </source>
</evidence>
<feature type="domain" description="Reverse transcriptase/retrotransposon-derived protein RNase H-like" evidence="11">
    <location>
        <begin position="378"/>
        <end position="468"/>
    </location>
</feature>
<evidence type="ECO:0000256" key="1">
    <source>
        <dbReference type="ARBA" id="ARBA00022670"/>
    </source>
</evidence>
<dbReference type="GO" id="GO:0004190">
    <property type="term" value="F:aspartic-type endopeptidase activity"/>
    <property type="evidence" value="ECO:0007669"/>
    <property type="project" value="UniProtKB-KW"/>
</dbReference>